<evidence type="ECO:0000259" key="1">
    <source>
        <dbReference type="Pfam" id="PF18962"/>
    </source>
</evidence>
<dbReference type="Gene3D" id="2.60.40.4070">
    <property type="match status" value="1"/>
</dbReference>
<dbReference type="EMBL" id="UOGD01000010">
    <property type="protein sequence ID" value="VAX15228.1"/>
    <property type="molecule type" value="Genomic_DNA"/>
</dbReference>
<evidence type="ECO:0000313" key="2">
    <source>
        <dbReference type="EMBL" id="VAX15228.1"/>
    </source>
</evidence>
<organism evidence="2">
    <name type="scientific">hydrothermal vent metagenome</name>
    <dbReference type="NCBI Taxonomy" id="652676"/>
    <lineage>
        <taxon>unclassified sequences</taxon>
        <taxon>metagenomes</taxon>
        <taxon>ecological metagenomes</taxon>
    </lineage>
</organism>
<gene>
    <name evidence="2" type="ORF">MNBD_IGNAVI01-3165</name>
</gene>
<dbReference type="SUPFAM" id="SSF50939">
    <property type="entry name" value="Sialidases"/>
    <property type="match status" value="1"/>
</dbReference>
<accession>A0A3B1BUL7</accession>
<protein>
    <recommendedName>
        <fullName evidence="1">Secretion system C-terminal sorting domain-containing protein</fullName>
    </recommendedName>
</protein>
<dbReference type="NCBIfam" id="TIGR04183">
    <property type="entry name" value="Por_Secre_tail"/>
    <property type="match status" value="1"/>
</dbReference>
<dbReference type="InterPro" id="IPR026444">
    <property type="entry name" value="Secre_tail"/>
</dbReference>
<dbReference type="AlphaFoldDB" id="A0A3B1BUL7"/>
<feature type="domain" description="Secretion system C-terminal sorting" evidence="1">
    <location>
        <begin position="891"/>
        <end position="956"/>
    </location>
</feature>
<dbReference type="InterPro" id="IPR036278">
    <property type="entry name" value="Sialidase_sf"/>
</dbReference>
<dbReference type="Pfam" id="PF18962">
    <property type="entry name" value="Por_Secre_tail"/>
    <property type="match status" value="1"/>
</dbReference>
<reference evidence="2" key="1">
    <citation type="submission" date="2018-06" db="EMBL/GenBank/DDBJ databases">
        <authorList>
            <person name="Zhirakovskaya E."/>
        </authorList>
    </citation>
    <scope>NUCLEOTIDE SEQUENCE</scope>
</reference>
<name>A0A3B1BUL7_9ZZZZ</name>
<proteinExistence type="predicted"/>
<sequence>MLDYFRQVQLNKLYPENSTESIFGPGGTKYIIFEGTQDVLKIHFNGENGNSWVVSIIEEKSQNNSVIQQMALDNNYDGDGYAMLNDSEKIIFVPVIGYDEASDSFEYISTIAASSDVFFKNKTETLPLGGKLLVDYLHEIPSNSSLPLALEPEHSVKTLDERFIDPFSESGTPTYKHHDWNEVLSEFLQSQWFYVFGSNDDQEANFQELKHATININIDGIPISGQGELYFHDPWYLKSDGTQPDDYLPFTSPYEPNGKEGASEKGVFVNQIIQPNLPYYSIKVAEEQNITYNGNKTLYFQNWSSTDDNVVEPNSSAGGFYETPVIFKNEDDTINANYKGTQFSNNSIAFTHNNQRKIVKTDNGNLHMVYESMGKVWYERSTDDGDTWTIMNNGAPLSSGEAKLPSISAKRGFNELLVVYQKRNGNNYDIILECLGDLPRTTQTIHQEQADLYSNNVYPSVSFGSSGHTIILWAKNVNDPLVISGLFYWNGYINGKGITTFTTGKVPNTDYNSIKPSIVSNNNSEKHLVWQQNSSSGSSIKYIKMKLNTTNGIDFSNYSEPSANGGEDINFNPSIAITNNQSRVVWLTDTGNHVEGNLSTNFFSTVWSYAPTVFSNGSHIDIESIVVNSLNTTSGYVAAYSGDGKRVRYYKDDGTNTYVQPLIYDRFVQLSNGDNYTDMVVESFNTASLPYAFSSSIVDATLQKTSSDDNIIKGRRIILSEGNSKLMFEVNNIIVDNEAVDFIEVEDTLVTKSREETISLFETNDFLLTNNSSFEFDLAYRLRGKEKLAEQFDLELQLVDQKAKKTIGVLEKIETSKIESEETTSLKFGINTEGIVNKRVKLKLVVKSNAAEKISIANTYTASESLPKENSKLVSYDNTLEITDYSLSQNYPNPFNPSTVINYQIPEDGFVNLKIYDITGREITTLVNRSQTKGRYQVNFDASNLSSAVYFYRIQSVPSSGSGQGFLKTMKMILLH</sequence>